<sequence length="152" mass="17188">MRPAYTFETTYEISRLERCAVTVRAREPVSVTEVDALMMLRRGFELTDHRPYVVFVDLNDVVEILPGARRVLASARHVLAASMLGSTPVDRMMAAGYAHAAYPAEYFEDRAAAFQWLAVMHDLLCADPVPHTMSLTIDLDPFDRPRYQPTRG</sequence>
<gene>
    <name evidence="2" type="ORF">FNH21_07230</name>
</gene>
<dbReference type="RefSeq" id="WP_152813419.1">
    <property type="nucleotide sequence ID" value="NZ_VJXX01000001.1"/>
</dbReference>
<evidence type="ECO:0000313" key="3">
    <source>
        <dbReference type="Proteomes" id="UP000326464"/>
    </source>
</evidence>
<protein>
    <recommendedName>
        <fullName evidence="1">DUF7793 domain-containing protein</fullName>
    </recommendedName>
</protein>
<organism evidence="2 3">
    <name type="scientific">Arthrobacter bussei</name>
    <dbReference type="NCBI Taxonomy" id="2594179"/>
    <lineage>
        <taxon>Bacteria</taxon>
        <taxon>Bacillati</taxon>
        <taxon>Actinomycetota</taxon>
        <taxon>Actinomycetes</taxon>
        <taxon>Micrococcales</taxon>
        <taxon>Micrococcaceae</taxon>
        <taxon>Arthrobacter</taxon>
    </lineage>
</organism>
<reference evidence="3" key="1">
    <citation type="submission" date="2019-07" db="EMBL/GenBank/DDBJ databases">
        <title>Arthrobacter KR32 sp. nov., isolated from mountain cheese made of cows milk.</title>
        <authorList>
            <person name="Flegler A."/>
        </authorList>
    </citation>
    <scope>NUCLEOTIDE SEQUENCE [LARGE SCALE GENOMIC DNA]</scope>
    <source>
        <strain evidence="3">KR32</strain>
    </source>
</reference>
<evidence type="ECO:0000259" key="1">
    <source>
        <dbReference type="Pfam" id="PF25056"/>
    </source>
</evidence>
<dbReference type="InterPro" id="IPR056695">
    <property type="entry name" value="DUF7793"/>
</dbReference>
<keyword evidence="3" id="KW-1185">Reference proteome</keyword>
<dbReference type="OrthoDB" id="4948115at2"/>
<dbReference type="Pfam" id="PF25056">
    <property type="entry name" value="DUF7793"/>
    <property type="match status" value="1"/>
</dbReference>
<dbReference type="EMBL" id="VJXX01000001">
    <property type="protein sequence ID" value="MPY10517.1"/>
    <property type="molecule type" value="Genomic_DNA"/>
</dbReference>
<feature type="domain" description="DUF7793" evidence="1">
    <location>
        <begin position="23"/>
        <end position="118"/>
    </location>
</feature>
<proteinExistence type="predicted"/>
<dbReference type="Gene3D" id="3.40.970.30">
    <property type="entry name" value="yp_829618.1 like domains"/>
    <property type="match status" value="1"/>
</dbReference>
<dbReference type="Proteomes" id="UP000326464">
    <property type="component" value="Unassembled WGS sequence"/>
</dbReference>
<accession>A0A7X1NPI9</accession>
<evidence type="ECO:0000313" key="2">
    <source>
        <dbReference type="EMBL" id="MPY10517.1"/>
    </source>
</evidence>
<dbReference type="AlphaFoldDB" id="A0A7X1NPI9"/>
<name>A0A7X1NPI9_9MICC</name>
<comment type="caution">
    <text evidence="2">The sequence shown here is derived from an EMBL/GenBank/DDBJ whole genome shotgun (WGS) entry which is preliminary data.</text>
</comment>